<name>A0ABS7TMI7_9BACT</name>
<comment type="caution">
    <text evidence="1">The sequence shown here is derived from an EMBL/GenBank/DDBJ whole genome shotgun (WGS) entry which is preliminary data.</text>
</comment>
<dbReference type="RefSeq" id="WP_224191176.1">
    <property type="nucleotide sequence ID" value="NZ_JAIRAU010000005.1"/>
</dbReference>
<reference evidence="1" key="1">
    <citation type="submission" date="2021-08" db="EMBL/GenBank/DDBJ databases">
        <authorList>
            <person name="Stevens D.C."/>
        </authorList>
    </citation>
    <scope>NUCLEOTIDE SEQUENCE</scope>
    <source>
        <strain evidence="1">DSM 53165</strain>
    </source>
</reference>
<evidence type="ECO:0000313" key="2">
    <source>
        <dbReference type="Proteomes" id="UP001139031"/>
    </source>
</evidence>
<dbReference type="EMBL" id="JAIRAU010000005">
    <property type="protein sequence ID" value="MBZ5709406.1"/>
    <property type="molecule type" value="Genomic_DNA"/>
</dbReference>
<gene>
    <name evidence="1" type="ORF">K7C98_09055</name>
</gene>
<organism evidence="1 2">
    <name type="scientific">Nannocystis pusilla</name>
    <dbReference type="NCBI Taxonomy" id="889268"/>
    <lineage>
        <taxon>Bacteria</taxon>
        <taxon>Pseudomonadati</taxon>
        <taxon>Myxococcota</taxon>
        <taxon>Polyangia</taxon>
        <taxon>Nannocystales</taxon>
        <taxon>Nannocystaceae</taxon>
        <taxon>Nannocystis</taxon>
    </lineage>
</organism>
<sequence>MLEELLEHAAQVQAAGFGAGTLIGECLDTHHPHLPRRVFVQLQGADGQAPAAWLPTLADLRLRAGQQVLVSKPLNWPEPVVVGVLAGRVHEPASAGPTLPAESGPELRLGAGESLTVKGPDGRPLLQIAATVNGPELRLMQANTAVEVAGCLRFGADRIELNARDGGVDIRTDGDMIVRSHVIRLN</sequence>
<protein>
    <recommendedName>
        <fullName evidence="3">Gp5/Type VI secretion system Vgr protein OB-fold domain-containing protein</fullName>
    </recommendedName>
</protein>
<dbReference type="Proteomes" id="UP001139031">
    <property type="component" value="Unassembled WGS sequence"/>
</dbReference>
<evidence type="ECO:0008006" key="3">
    <source>
        <dbReference type="Google" id="ProtNLM"/>
    </source>
</evidence>
<keyword evidence="2" id="KW-1185">Reference proteome</keyword>
<evidence type="ECO:0000313" key="1">
    <source>
        <dbReference type="EMBL" id="MBZ5709406.1"/>
    </source>
</evidence>
<accession>A0ABS7TMI7</accession>
<proteinExistence type="predicted"/>